<organism evidence="12">
    <name type="scientific">Cladocopium goreaui</name>
    <dbReference type="NCBI Taxonomy" id="2562237"/>
    <lineage>
        <taxon>Eukaryota</taxon>
        <taxon>Sar</taxon>
        <taxon>Alveolata</taxon>
        <taxon>Dinophyceae</taxon>
        <taxon>Suessiales</taxon>
        <taxon>Symbiodiniaceae</taxon>
        <taxon>Cladocopium</taxon>
    </lineage>
</organism>
<dbReference type="Proteomes" id="UP001152797">
    <property type="component" value="Unassembled WGS sequence"/>
</dbReference>
<evidence type="ECO:0000256" key="11">
    <source>
        <dbReference type="SAM" id="MobiDB-lite"/>
    </source>
</evidence>
<comment type="similarity">
    <text evidence="2 10">Belongs to the cytochrome c-type heme lyase family.</text>
</comment>
<dbReference type="GO" id="GO:0046872">
    <property type="term" value="F:metal ion binding"/>
    <property type="evidence" value="ECO:0007669"/>
    <property type="project" value="UniProtKB-KW"/>
</dbReference>
<dbReference type="EMBL" id="CAMXCT030000477">
    <property type="protein sequence ID" value="CAL4766651.1"/>
    <property type="molecule type" value="Genomic_DNA"/>
</dbReference>
<comment type="catalytic activity">
    <reaction evidence="10">
        <text>holo-[cytochrome c] = apo-[cytochrome c] + heme b</text>
        <dbReference type="Rhea" id="RHEA:22648"/>
        <dbReference type="Rhea" id="RHEA-COMP:10725"/>
        <dbReference type="Rhea" id="RHEA-COMP:10726"/>
        <dbReference type="ChEBI" id="CHEBI:29950"/>
        <dbReference type="ChEBI" id="CHEBI:60344"/>
        <dbReference type="ChEBI" id="CHEBI:83739"/>
        <dbReference type="EC" id="4.4.1.17"/>
    </reaction>
</comment>
<evidence type="ECO:0000256" key="9">
    <source>
        <dbReference type="ARBA" id="ARBA00023239"/>
    </source>
</evidence>
<dbReference type="PANTHER" id="PTHR12743">
    <property type="entry name" value="CYTOCHROME C1 HEME LYASE"/>
    <property type="match status" value="1"/>
</dbReference>
<evidence type="ECO:0000256" key="4">
    <source>
        <dbReference type="ARBA" id="ARBA00022723"/>
    </source>
</evidence>
<feature type="compositionally biased region" description="Basic and acidic residues" evidence="11">
    <location>
        <begin position="11"/>
        <end position="24"/>
    </location>
</feature>
<evidence type="ECO:0000313" key="13">
    <source>
        <dbReference type="EMBL" id="CAL1132714.1"/>
    </source>
</evidence>
<keyword evidence="9 10" id="KW-0456">Lyase</keyword>
<evidence type="ECO:0000256" key="3">
    <source>
        <dbReference type="ARBA" id="ARBA00022617"/>
    </source>
</evidence>
<feature type="region of interest" description="Disordered" evidence="11">
    <location>
        <begin position="1"/>
        <end position="48"/>
    </location>
</feature>
<evidence type="ECO:0000256" key="10">
    <source>
        <dbReference type="RuleBase" id="RU363130"/>
    </source>
</evidence>
<dbReference type="Pfam" id="PF01265">
    <property type="entry name" value="Cyto_heme_lyase"/>
    <property type="match status" value="1"/>
</dbReference>
<dbReference type="GO" id="GO:0005743">
    <property type="term" value="C:mitochondrial inner membrane"/>
    <property type="evidence" value="ECO:0007669"/>
    <property type="project" value="UniProtKB-SubCell"/>
</dbReference>
<dbReference type="AlphaFoldDB" id="A0A9P1FJD7"/>
<dbReference type="InterPro" id="IPR000511">
    <property type="entry name" value="Holocyt_c/c1_synthase"/>
</dbReference>
<evidence type="ECO:0000313" key="12">
    <source>
        <dbReference type="EMBL" id="CAI3979339.1"/>
    </source>
</evidence>
<comment type="subcellular location">
    <subcellularLocation>
        <location evidence="1 10">Mitochondrion inner membrane</location>
    </subcellularLocation>
</comment>
<keyword evidence="5 10" id="KW-0999">Mitochondrion inner membrane</keyword>
<keyword evidence="6 10" id="KW-0408">Iron</keyword>
<sequence length="190" mass="21638">MSTCPLGYGDTKAEDQAKVPHDQAESSTKAEPLSGERERSTIPSADGSNFLYPSEKQFYASATAKGHQLNPNDMSMVIAIHNAVNERTWQDILKYEWLHHEDCAEPKLIRFLGRPGELTPKARLGSLFGRTLPFDRHDWHVDRCGKHVRYVVDFYDGQQSATHPVSIHIDARPEVSFDGLKDRLLRWWHG</sequence>
<keyword evidence="4 10" id="KW-0479">Metal-binding</keyword>
<comment type="function">
    <text evidence="10">Lyase that catalyzes the covalent linking of the heme group to the cytochrome C apoprotein to produce the mature functional cytochrome.</text>
</comment>
<reference evidence="12" key="1">
    <citation type="submission" date="2022-10" db="EMBL/GenBank/DDBJ databases">
        <authorList>
            <person name="Chen Y."/>
            <person name="Dougan E. K."/>
            <person name="Chan C."/>
            <person name="Rhodes N."/>
            <person name="Thang M."/>
        </authorList>
    </citation>
    <scope>NUCLEOTIDE SEQUENCE</scope>
</reference>
<evidence type="ECO:0000256" key="1">
    <source>
        <dbReference type="ARBA" id="ARBA00004273"/>
    </source>
</evidence>
<proteinExistence type="inferred from homology"/>
<dbReference type="EMBL" id="CAMXCT010000477">
    <property type="protein sequence ID" value="CAI3979339.1"/>
    <property type="molecule type" value="Genomic_DNA"/>
</dbReference>
<keyword evidence="7 10" id="KW-0496">Mitochondrion</keyword>
<keyword evidence="14" id="KW-1185">Reference proteome</keyword>
<dbReference type="OrthoDB" id="4243at2759"/>
<protein>
    <recommendedName>
        <fullName evidence="10">Holocytochrome c-type synthase</fullName>
        <ecNumber evidence="10">4.4.1.17</ecNumber>
    </recommendedName>
</protein>
<gene>
    <name evidence="12" type="ORF">C1SCF055_LOCUS7296</name>
</gene>
<dbReference type="EC" id="4.4.1.17" evidence="10"/>
<dbReference type="GO" id="GO:0004408">
    <property type="term" value="F:holocytochrome-c synthase activity"/>
    <property type="evidence" value="ECO:0007669"/>
    <property type="project" value="UniProtKB-EC"/>
</dbReference>
<evidence type="ECO:0000256" key="5">
    <source>
        <dbReference type="ARBA" id="ARBA00022792"/>
    </source>
</evidence>
<comment type="caution">
    <text evidence="12">The sequence shown here is derived from an EMBL/GenBank/DDBJ whole genome shotgun (WGS) entry which is preliminary data.</text>
</comment>
<name>A0A9P1FJD7_9DINO</name>
<reference evidence="13" key="2">
    <citation type="submission" date="2024-04" db="EMBL/GenBank/DDBJ databases">
        <authorList>
            <person name="Chen Y."/>
            <person name="Shah S."/>
            <person name="Dougan E. K."/>
            <person name="Thang M."/>
            <person name="Chan C."/>
        </authorList>
    </citation>
    <scope>NUCLEOTIDE SEQUENCE [LARGE SCALE GENOMIC DNA]</scope>
</reference>
<keyword evidence="8 10" id="KW-0472">Membrane</keyword>
<evidence type="ECO:0000256" key="2">
    <source>
        <dbReference type="ARBA" id="ARBA00007255"/>
    </source>
</evidence>
<evidence type="ECO:0000256" key="8">
    <source>
        <dbReference type="ARBA" id="ARBA00023136"/>
    </source>
</evidence>
<evidence type="ECO:0000256" key="7">
    <source>
        <dbReference type="ARBA" id="ARBA00023128"/>
    </source>
</evidence>
<evidence type="ECO:0000256" key="6">
    <source>
        <dbReference type="ARBA" id="ARBA00023004"/>
    </source>
</evidence>
<dbReference type="EMBL" id="CAMXCT020000477">
    <property type="protein sequence ID" value="CAL1132714.1"/>
    <property type="molecule type" value="Genomic_DNA"/>
</dbReference>
<evidence type="ECO:0000313" key="14">
    <source>
        <dbReference type="Proteomes" id="UP001152797"/>
    </source>
</evidence>
<dbReference type="PROSITE" id="PS00822">
    <property type="entry name" value="CYTO_HEME_LYASE_2"/>
    <property type="match status" value="1"/>
</dbReference>
<accession>A0A9P1FJD7</accession>
<dbReference type="PANTHER" id="PTHR12743:SF0">
    <property type="entry name" value="HOLOCYTOCHROME C-TYPE SYNTHASE"/>
    <property type="match status" value="1"/>
</dbReference>
<keyword evidence="3 10" id="KW-0349">Heme</keyword>